<accession>A0A6L6QMD7</accession>
<dbReference type="OrthoDB" id="8521216at2"/>
<reference evidence="1 2" key="1">
    <citation type="submission" date="2019-11" db="EMBL/GenBank/DDBJ databases">
        <title>Type strains purchased from KCTC, JCM and DSMZ.</title>
        <authorList>
            <person name="Lu H."/>
        </authorList>
    </citation>
    <scope>NUCLEOTIDE SEQUENCE [LARGE SCALE GENOMIC DNA]</scope>
    <source>
        <strain evidence="1 2">JCM 31587</strain>
    </source>
</reference>
<dbReference type="EMBL" id="WNKX01000020">
    <property type="protein sequence ID" value="MTW13311.1"/>
    <property type="molecule type" value="Genomic_DNA"/>
</dbReference>
<protein>
    <submittedName>
        <fullName evidence="1">DUF721 domain-containing protein</fullName>
    </submittedName>
</protein>
<organism evidence="1 2">
    <name type="scientific">Massilia eburnea</name>
    <dbReference type="NCBI Taxonomy" id="1776165"/>
    <lineage>
        <taxon>Bacteria</taxon>
        <taxon>Pseudomonadati</taxon>
        <taxon>Pseudomonadota</taxon>
        <taxon>Betaproteobacteria</taxon>
        <taxon>Burkholderiales</taxon>
        <taxon>Oxalobacteraceae</taxon>
        <taxon>Telluria group</taxon>
        <taxon>Massilia</taxon>
    </lineage>
</organism>
<dbReference type="RefSeq" id="WP_155456226.1">
    <property type="nucleotide sequence ID" value="NZ_WNKX01000020.1"/>
</dbReference>
<dbReference type="Proteomes" id="UP000472320">
    <property type="component" value="Unassembled WGS sequence"/>
</dbReference>
<gene>
    <name evidence="1" type="ORF">GM658_22130</name>
</gene>
<sequence length="160" mass="17729">MRFSFTDRKHAPQEATDFLRGNARLAALLPAVQRMVNLQRDCAEVLPSAFKSCEIFAFDGGELTLAIPNPAVGAKLKQQVPKLQQALNEKGWQINNIRFRVQMPKGIAHVGPSGEGLKLPEAAVDSFDELSQKLEPTAANEPLIEAMRRLVARRRVKDAK</sequence>
<dbReference type="InterPro" id="IPR007922">
    <property type="entry name" value="DciA-like"/>
</dbReference>
<evidence type="ECO:0000313" key="2">
    <source>
        <dbReference type="Proteomes" id="UP000472320"/>
    </source>
</evidence>
<dbReference type="Pfam" id="PF05258">
    <property type="entry name" value="DciA"/>
    <property type="match status" value="1"/>
</dbReference>
<comment type="caution">
    <text evidence="1">The sequence shown here is derived from an EMBL/GenBank/DDBJ whole genome shotgun (WGS) entry which is preliminary data.</text>
</comment>
<proteinExistence type="predicted"/>
<dbReference type="AlphaFoldDB" id="A0A6L6QMD7"/>
<keyword evidence="2" id="KW-1185">Reference proteome</keyword>
<name>A0A6L6QMD7_9BURK</name>
<evidence type="ECO:0000313" key="1">
    <source>
        <dbReference type="EMBL" id="MTW13311.1"/>
    </source>
</evidence>